<dbReference type="EMBL" id="BLPG01000001">
    <property type="protein sequence ID" value="GFJ94012.1"/>
    <property type="molecule type" value="Genomic_DNA"/>
</dbReference>
<dbReference type="PANTHER" id="PTHR43651">
    <property type="entry name" value="1,4-ALPHA-GLUCAN-BRANCHING ENZYME"/>
    <property type="match status" value="1"/>
</dbReference>
<dbReference type="Pfam" id="PF02806">
    <property type="entry name" value="Alpha-amylase_C"/>
    <property type="match status" value="1"/>
</dbReference>
<evidence type="ECO:0000256" key="3">
    <source>
        <dbReference type="ARBA" id="ARBA00012541"/>
    </source>
</evidence>
<dbReference type="GO" id="GO:0003844">
    <property type="term" value="F:1,4-alpha-glucan branching enzyme activity"/>
    <property type="evidence" value="ECO:0007669"/>
    <property type="project" value="UniProtKB-EC"/>
</dbReference>
<evidence type="ECO:0000256" key="4">
    <source>
        <dbReference type="ARBA" id="ARBA00022679"/>
    </source>
</evidence>
<comment type="caution">
    <text evidence="6">The sequence shown here is derived from an EMBL/GenBank/DDBJ whole genome shotgun (WGS) entry which is preliminary data.</text>
</comment>
<dbReference type="Proteomes" id="UP000482960">
    <property type="component" value="Unassembled WGS sequence"/>
</dbReference>
<keyword evidence="7" id="KW-1185">Reference proteome</keyword>
<dbReference type="InterPro" id="IPR017853">
    <property type="entry name" value="GH"/>
</dbReference>
<keyword evidence="4" id="KW-0808">Transferase</keyword>
<dbReference type="SUPFAM" id="SSF51445">
    <property type="entry name" value="(Trans)glycosidases"/>
    <property type="match status" value="1"/>
</dbReference>
<proteinExistence type="inferred from homology"/>
<dbReference type="Pfam" id="PF00128">
    <property type="entry name" value="Alpha-amylase"/>
    <property type="match status" value="1"/>
</dbReference>
<evidence type="ECO:0000256" key="2">
    <source>
        <dbReference type="ARBA" id="ARBA00009000"/>
    </source>
</evidence>
<dbReference type="Gene3D" id="3.20.20.80">
    <property type="entry name" value="Glycosidases"/>
    <property type="match status" value="1"/>
</dbReference>
<evidence type="ECO:0000256" key="1">
    <source>
        <dbReference type="ARBA" id="ARBA00000826"/>
    </source>
</evidence>
<evidence type="ECO:0000259" key="5">
    <source>
        <dbReference type="SMART" id="SM00642"/>
    </source>
</evidence>
<dbReference type="GO" id="GO:0043169">
    <property type="term" value="F:cation binding"/>
    <property type="evidence" value="ECO:0007669"/>
    <property type="project" value="InterPro"/>
</dbReference>
<feature type="domain" description="Glycosyl hydrolase family 13 catalytic" evidence="5">
    <location>
        <begin position="3"/>
        <end position="385"/>
    </location>
</feature>
<reference evidence="6 7" key="2">
    <citation type="submission" date="2020-03" db="EMBL/GenBank/DDBJ databases">
        <authorList>
            <person name="Ichikawa N."/>
            <person name="Kimura A."/>
            <person name="Kitahashi Y."/>
            <person name="Uohara A."/>
        </authorList>
    </citation>
    <scope>NUCLEOTIDE SEQUENCE [LARGE SCALE GENOMIC DNA]</scope>
    <source>
        <strain evidence="6 7">NBRC 108638</strain>
    </source>
</reference>
<dbReference type="GO" id="GO:0005975">
    <property type="term" value="P:carbohydrate metabolic process"/>
    <property type="evidence" value="ECO:0007669"/>
    <property type="project" value="InterPro"/>
</dbReference>
<comment type="catalytic activity">
    <reaction evidence="1">
        <text>Transfers a segment of a (1-&gt;4)-alpha-D-glucan chain to a primary hydroxy group in a similar glucan chain.</text>
        <dbReference type="EC" id="2.4.1.18"/>
    </reaction>
</comment>
<accession>A0A6V8L9V9</accession>
<reference evidence="6 7" key="1">
    <citation type="submission" date="2020-03" db="EMBL/GenBank/DDBJ databases">
        <title>Whole genome shotgun sequence of Phytohabitans rumicis NBRC 108638.</title>
        <authorList>
            <person name="Komaki H."/>
            <person name="Tamura T."/>
        </authorList>
    </citation>
    <scope>NUCLEOTIDE SEQUENCE [LARGE SCALE GENOMIC DNA]</scope>
    <source>
        <strain evidence="6 7">NBRC 108638</strain>
    </source>
</reference>
<dbReference type="EC" id="2.4.1.18" evidence="3"/>
<comment type="similarity">
    <text evidence="2">Belongs to the glycosyl hydrolase 13 family. GlgB subfamily.</text>
</comment>
<evidence type="ECO:0000313" key="7">
    <source>
        <dbReference type="Proteomes" id="UP000482960"/>
    </source>
</evidence>
<organism evidence="6 7">
    <name type="scientific">Phytohabitans rumicis</name>
    <dbReference type="NCBI Taxonomy" id="1076125"/>
    <lineage>
        <taxon>Bacteria</taxon>
        <taxon>Bacillati</taxon>
        <taxon>Actinomycetota</taxon>
        <taxon>Actinomycetes</taxon>
        <taxon>Micromonosporales</taxon>
        <taxon>Micromonosporaceae</taxon>
    </lineage>
</organism>
<dbReference type="AlphaFoldDB" id="A0A6V8L9V9"/>
<evidence type="ECO:0000313" key="6">
    <source>
        <dbReference type="EMBL" id="GFJ94012.1"/>
    </source>
</evidence>
<dbReference type="InterPro" id="IPR006048">
    <property type="entry name" value="A-amylase/branching_C"/>
</dbReference>
<dbReference type="Gene3D" id="2.60.40.1180">
    <property type="entry name" value="Golgi alpha-mannosidase II"/>
    <property type="match status" value="1"/>
</dbReference>
<protein>
    <recommendedName>
        <fullName evidence="3">1,4-alpha-glucan branching enzyme</fullName>
        <ecNumber evidence="3">2.4.1.18</ecNumber>
    </recommendedName>
</protein>
<dbReference type="InterPro" id="IPR013780">
    <property type="entry name" value="Glyco_hydro_b"/>
</dbReference>
<gene>
    <name evidence="6" type="ORF">Prum_076540</name>
</gene>
<dbReference type="SUPFAM" id="SSF51011">
    <property type="entry name" value="Glycosyl hydrolase domain"/>
    <property type="match status" value="1"/>
</dbReference>
<dbReference type="CDD" id="cd11325">
    <property type="entry name" value="AmyAc_GTHase"/>
    <property type="match status" value="1"/>
</dbReference>
<dbReference type="InterPro" id="IPR006047">
    <property type="entry name" value="GH13_cat_dom"/>
</dbReference>
<dbReference type="SMART" id="SM00642">
    <property type="entry name" value="Aamy"/>
    <property type="match status" value="1"/>
</dbReference>
<name>A0A6V8L9V9_9ACTN</name>
<dbReference type="PANTHER" id="PTHR43651:SF11">
    <property type="entry name" value="MALTO-OLIGOSYLTREHALOSE TREHALOHYDROLASE"/>
    <property type="match status" value="1"/>
</dbReference>
<sequence>MPGNLADAMELLDHLVDLGVNAVELLPMAEFEGWASWGYGTSHYFAVEFSGGGRDQLKHFVRACHQRGIAVILDVVYNHYHHHAERAQWAYDSDAHARNSYYWYEGLDTDYADPTGGYVDNLSTGWAPRLWEEPVRQMLISSAVAQLAEFHIDGFRVDQTTSLHAYSTLHADGRGLPHVNAFGVRFLRELTRTLRLVRPDVFLIAEDHSGWPAVTQPGRLGGLGFDVTWYADFYHHLSGDTGRDSGSPNLLTTAALGDNRPLAMARFGQTLRRTADAALVYHESHDEAGNSRHSGGTSGRTLAIAVGRAPLVGETRRYAEARARFTAGMSLLSAGTPMFFMGEEVGAVEDYRYDDFAWHRTDLEAARQDGGANLFAFYRGLIGLRRAVRALRSRTIDVVHADDAARVLAFHRTDGPDDTLVIASLNDAPFTAGYRTPGVPDGLWREVFNSDSIHYGGWNDGNGGADLPATGGTLTAVLPRAGFVVLRKMW</sequence>